<comment type="caution">
    <text evidence="1">The sequence shown here is derived from an EMBL/GenBank/DDBJ whole genome shotgun (WGS) entry which is preliminary data.</text>
</comment>
<dbReference type="NCBIfam" id="NF041292">
    <property type="entry name" value="StbB"/>
    <property type="match status" value="1"/>
</dbReference>
<name>A0A9X2WY26_9GAMM</name>
<protein>
    <submittedName>
        <fullName evidence="1">Uncharacterized protein</fullName>
    </submittedName>
</protein>
<dbReference type="RefSeq" id="WP_261273860.1">
    <property type="nucleotide sequence ID" value="NZ_JAMTCC010000050.1"/>
</dbReference>
<accession>A0A9X2WY26</accession>
<keyword evidence="2" id="KW-1185">Reference proteome</keyword>
<proteinExistence type="predicted"/>
<dbReference type="AlphaFoldDB" id="A0A9X2WY26"/>
<organism evidence="1 2">
    <name type="scientific">Shewanella septentrionalis</name>
    <dbReference type="NCBI Taxonomy" id="2952223"/>
    <lineage>
        <taxon>Bacteria</taxon>
        <taxon>Pseudomonadati</taxon>
        <taxon>Pseudomonadota</taxon>
        <taxon>Gammaproteobacteria</taxon>
        <taxon>Alteromonadales</taxon>
        <taxon>Shewanellaceae</taxon>
        <taxon>Shewanella</taxon>
    </lineage>
</organism>
<gene>
    <name evidence="1" type="ORF">NE536_20345</name>
</gene>
<dbReference type="InterPro" id="IPR027417">
    <property type="entry name" value="P-loop_NTPase"/>
</dbReference>
<evidence type="ECO:0000313" key="1">
    <source>
        <dbReference type="EMBL" id="MCT7947707.1"/>
    </source>
</evidence>
<dbReference type="Gene3D" id="3.40.50.300">
    <property type="entry name" value="P-loop containing nucleotide triphosphate hydrolases"/>
    <property type="match status" value="1"/>
</dbReference>
<evidence type="ECO:0000313" key="2">
    <source>
        <dbReference type="Proteomes" id="UP001155604"/>
    </source>
</evidence>
<sequence>MFLKIALMNNSGNVGKSMICDNLLRTRIPNAEVIKIETINSDGSNDETISAKQIKQVFTLMDTHDTAIIDVGASNIEIFMNNLRISNGAHEEIDYFLIPTTPKPKQQVDTLMTIEDLLNLGVEKEKIKLIFNFHDKDLTIKQNYSIIFANDIAKTLELDKISNQISISDNPVFDMLGELGYSFQDIASDKRDFKMLIRSTDDKDERAQLSHLRSAQRLAISFTQELDQTFATLLKSCDINLGE</sequence>
<dbReference type="InterPro" id="IPR047985">
    <property type="entry name" value="StbB-like"/>
</dbReference>
<dbReference type="Proteomes" id="UP001155604">
    <property type="component" value="Unassembled WGS sequence"/>
</dbReference>
<reference evidence="1" key="1">
    <citation type="journal article" date="2023" name="Int. J. Syst. Evol. Microbiol.">
        <title>&lt;i&gt;Shewanella septentrionalis&lt;/i&gt; sp. nov. and &lt;i&gt;Shewanella holmiensis&lt;/i&gt; sp. nov., isolated from Baltic Sea water and sediments.</title>
        <authorList>
            <person name="Martin-Rodriguez A.J."/>
            <person name="Thorell K."/>
            <person name="Joffre E."/>
            <person name="Jensie-Markopoulos S."/>
            <person name="Moore E.R.B."/>
            <person name="Sjoling A."/>
        </authorList>
    </citation>
    <scope>NUCLEOTIDE SEQUENCE</scope>
    <source>
        <strain evidence="1">SP1W3</strain>
    </source>
</reference>
<dbReference type="EMBL" id="JAMTCC010000050">
    <property type="protein sequence ID" value="MCT7947707.1"/>
    <property type="molecule type" value="Genomic_DNA"/>
</dbReference>
<dbReference type="SUPFAM" id="SSF52540">
    <property type="entry name" value="P-loop containing nucleoside triphosphate hydrolases"/>
    <property type="match status" value="1"/>
</dbReference>